<protein>
    <submittedName>
        <fullName evidence="2">Thiamine pyrophosphokinase</fullName>
    </submittedName>
</protein>
<dbReference type="PANTHER" id="PTHR13622:SF11">
    <property type="entry name" value="THIAMIN PYROPHOSPHOKINASE"/>
    <property type="match status" value="1"/>
</dbReference>
<sequence>MTVIETTAESGHGIAGKTDLDIAGERDNFPYADSSNPEPFGNLMASTWTFFIPHSPNPYGYLTSSTVEKMPWTADFRLAPETEGDTTTSRACELAMAKLIAQAREKNLFPEPGKRSRELYPILGAPYLLRFDRKAHALFGIVTRGVYLTVYTRVAGEMRLWISQRALDRPVYSGLLDNSIAGGVGADETVLDALAWEAGEEAGLDEGLVRDGAKACGTLTWINIKDERSGSPGMLHPGIQYIYDLEVEDHVTFRPVDGEVEKFNLWDVPTTRKAMAERKPKPSCALVVLDFLIRHGIITPDEERDHAEIVSRMHRRLPFPTCPFQPGVAELNQTREEMTHPRIGAWLAYTPGSFL</sequence>
<name>A0AAN6UUQ0_9PEZI</name>
<dbReference type="AlphaFoldDB" id="A0AAN6UUQ0"/>
<comment type="caution">
    <text evidence="2">The sequence shown here is derived from an EMBL/GenBank/DDBJ whole genome shotgun (WGS) entry which is preliminary data.</text>
</comment>
<reference evidence="2" key="2">
    <citation type="submission" date="2023-05" db="EMBL/GenBank/DDBJ databases">
        <authorList>
            <consortium name="Lawrence Berkeley National Laboratory"/>
            <person name="Steindorff A."/>
            <person name="Hensen N."/>
            <person name="Bonometti L."/>
            <person name="Westerberg I."/>
            <person name="Brannstrom I.O."/>
            <person name="Guillou S."/>
            <person name="Cros-Aarteil S."/>
            <person name="Calhoun S."/>
            <person name="Haridas S."/>
            <person name="Kuo A."/>
            <person name="Mondo S."/>
            <person name="Pangilinan J."/>
            <person name="Riley R."/>
            <person name="Labutti K."/>
            <person name="Andreopoulos B."/>
            <person name="Lipzen A."/>
            <person name="Chen C."/>
            <person name="Yanf M."/>
            <person name="Daum C."/>
            <person name="Ng V."/>
            <person name="Clum A."/>
            <person name="Ohm R."/>
            <person name="Martin F."/>
            <person name="Silar P."/>
            <person name="Natvig D."/>
            <person name="Lalanne C."/>
            <person name="Gautier V."/>
            <person name="Ament-Velasquez S.L."/>
            <person name="Kruys A."/>
            <person name="Hutchinson M.I."/>
            <person name="Powell A.J."/>
            <person name="Barry K."/>
            <person name="Miller A.N."/>
            <person name="Grigoriev I.V."/>
            <person name="Debuchy R."/>
            <person name="Gladieux P."/>
            <person name="Thoren M.H."/>
            <person name="Johannesson H."/>
        </authorList>
    </citation>
    <scope>NUCLEOTIDE SEQUENCE</scope>
    <source>
        <strain evidence="2">CBS 141.50</strain>
    </source>
</reference>
<dbReference type="Proteomes" id="UP001302676">
    <property type="component" value="Unassembled WGS sequence"/>
</dbReference>
<accession>A0AAN6UUQ0</accession>
<dbReference type="CDD" id="cd03676">
    <property type="entry name" value="NUDIX_Tnr3_like"/>
    <property type="match status" value="1"/>
</dbReference>
<evidence type="ECO:0000313" key="3">
    <source>
        <dbReference type="Proteomes" id="UP001302676"/>
    </source>
</evidence>
<dbReference type="RefSeq" id="XP_062632735.1">
    <property type="nucleotide sequence ID" value="XM_062782347.1"/>
</dbReference>
<dbReference type="FunFam" id="3.90.79.10:FF:000019">
    <property type="entry name" value="Thiamin pyrophosphokinase, putative"/>
    <property type="match status" value="1"/>
</dbReference>
<keyword evidence="3" id="KW-1185">Reference proteome</keyword>
<evidence type="ECO:0000259" key="1">
    <source>
        <dbReference type="PROSITE" id="PS51462"/>
    </source>
</evidence>
<dbReference type="PANTHER" id="PTHR13622">
    <property type="entry name" value="THIAMIN PYROPHOSPHOKINASE"/>
    <property type="match status" value="1"/>
</dbReference>
<organism evidence="2 3">
    <name type="scientific">Dichotomopilus funicola</name>
    <dbReference type="NCBI Taxonomy" id="1934379"/>
    <lineage>
        <taxon>Eukaryota</taxon>
        <taxon>Fungi</taxon>
        <taxon>Dikarya</taxon>
        <taxon>Ascomycota</taxon>
        <taxon>Pezizomycotina</taxon>
        <taxon>Sordariomycetes</taxon>
        <taxon>Sordariomycetidae</taxon>
        <taxon>Sordariales</taxon>
        <taxon>Chaetomiaceae</taxon>
        <taxon>Dichotomopilus</taxon>
    </lineage>
</organism>
<dbReference type="Gene3D" id="3.90.79.10">
    <property type="entry name" value="Nucleoside Triphosphate Pyrophosphohydrolase"/>
    <property type="match status" value="1"/>
</dbReference>
<dbReference type="InterPro" id="IPR015797">
    <property type="entry name" value="NUDIX_hydrolase-like_dom_sf"/>
</dbReference>
<dbReference type="InterPro" id="IPR000086">
    <property type="entry name" value="NUDIX_hydrolase_dom"/>
</dbReference>
<dbReference type="GO" id="GO:0044715">
    <property type="term" value="F:8-oxo-dGDP phosphatase activity"/>
    <property type="evidence" value="ECO:0007669"/>
    <property type="project" value="TreeGrafter"/>
</dbReference>
<evidence type="ECO:0000313" key="2">
    <source>
        <dbReference type="EMBL" id="KAK4139364.1"/>
    </source>
</evidence>
<proteinExistence type="predicted"/>
<reference evidence="2" key="1">
    <citation type="journal article" date="2023" name="Mol. Phylogenet. Evol.">
        <title>Genome-scale phylogeny and comparative genomics of the fungal order Sordariales.</title>
        <authorList>
            <person name="Hensen N."/>
            <person name="Bonometti L."/>
            <person name="Westerberg I."/>
            <person name="Brannstrom I.O."/>
            <person name="Guillou S."/>
            <person name="Cros-Aarteil S."/>
            <person name="Calhoun S."/>
            <person name="Haridas S."/>
            <person name="Kuo A."/>
            <person name="Mondo S."/>
            <person name="Pangilinan J."/>
            <person name="Riley R."/>
            <person name="LaButti K."/>
            <person name="Andreopoulos B."/>
            <person name="Lipzen A."/>
            <person name="Chen C."/>
            <person name="Yan M."/>
            <person name="Daum C."/>
            <person name="Ng V."/>
            <person name="Clum A."/>
            <person name="Steindorff A."/>
            <person name="Ohm R.A."/>
            <person name="Martin F."/>
            <person name="Silar P."/>
            <person name="Natvig D.O."/>
            <person name="Lalanne C."/>
            <person name="Gautier V."/>
            <person name="Ament-Velasquez S.L."/>
            <person name="Kruys A."/>
            <person name="Hutchinson M.I."/>
            <person name="Powell A.J."/>
            <person name="Barry K."/>
            <person name="Miller A.N."/>
            <person name="Grigoriev I.V."/>
            <person name="Debuchy R."/>
            <person name="Gladieux P."/>
            <person name="Hiltunen Thoren M."/>
            <person name="Johannesson H."/>
        </authorList>
    </citation>
    <scope>NUCLEOTIDE SEQUENCE</scope>
    <source>
        <strain evidence="2">CBS 141.50</strain>
    </source>
</reference>
<gene>
    <name evidence="2" type="ORF">C8A04DRAFT_33154</name>
</gene>
<dbReference type="SUPFAM" id="SSF55811">
    <property type="entry name" value="Nudix"/>
    <property type="match status" value="1"/>
</dbReference>
<dbReference type="GeneID" id="87818960"/>
<dbReference type="PROSITE" id="PS51462">
    <property type="entry name" value="NUDIX"/>
    <property type="match status" value="1"/>
</dbReference>
<feature type="domain" description="Nudix hydrolase" evidence="1">
    <location>
        <begin position="141"/>
        <end position="288"/>
    </location>
</feature>
<dbReference type="EMBL" id="MU853667">
    <property type="protein sequence ID" value="KAK4139364.1"/>
    <property type="molecule type" value="Genomic_DNA"/>
</dbReference>